<comment type="similarity">
    <text evidence="2 9">Belongs to the cytochrome P450 family.</text>
</comment>
<comment type="cofactor">
    <cofactor evidence="1 8">
        <name>heme</name>
        <dbReference type="ChEBI" id="CHEBI:30413"/>
    </cofactor>
</comment>
<keyword evidence="7 9" id="KW-0503">Monooxygenase</keyword>
<sequence length="547" mass="61932">MAVSSRLNISWDGVDHSLPAILPALPLLSDLTVSIVPFAIAAILVLTVIISVHAHWSTTSGQKIPVLNSKRPFELTTDRTRREYDMHSWELLHKGNEEYPDQPFRVLSSELQDITVLPPRYVNEIKNDHRFSFTAIVTTAFHENLPGFRAMTVFDQPNRIIQVLAQQDITRAIPRLTRPLSREADAALRDSITDSTVWHDMVAKGFVLNLIARLSTLVFMGGDMCQDKDWIDICVNYTVMLVLARKDLTTWPRWLRPLANLYLPRCRALQALEAKARHIIDAQLERRKRPRAEAEMKGVKLEANDALEWYQKQYARLGGTFDPTAAQLGMSFVAIHTTADLLTQVVLDLAEHQELMQPLREEVTGCLTGRGELSKTALHDMMLLDSVIKESQRLKPVQVGAMSRKVMEDATLSGGVHVKRGSTTVIFPRDRDPTLYENPEEYDGYRFYRLRRQPGKRNNGPKTAQVVTTSPDHIAFGHGQHACPGRWFAVHEVKLALVHLLLKYDWKIAEGAERPQWHARGNSMDCDSLAKIAIRRREGGEAEALLL</sequence>
<keyword evidence="4 8" id="KW-0479">Metal-binding</keyword>
<dbReference type="SUPFAM" id="SSF48264">
    <property type="entry name" value="Cytochrome P450"/>
    <property type="match status" value="1"/>
</dbReference>
<evidence type="ECO:0000256" key="5">
    <source>
        <dbReference type="ARBA" id="ARBA00023002"/>
    </source>
</evidence>
<dbReference type="GO" id="GO:0016705">
    <property type="term" value="F:oxidoreductase activity, acting on paired donors, with incorporation or reduction of molecular oxygen"/>
    <property type="evidence" value="ECO:0007669"/>
    <property type="project" value="InterPro"/>
</dbReference>
<dbReference type="Pfam" id="PF00067">
    <property type="entry name" value="p450"/>
    <property type="match status" value="1"/>
</dbReference>
<comment type="caution">
    <text evidence="11">The sequence shown here is derived from an EMBL/GenBank/DDBJ whole genome shotgun (WGS) entry which is preliminary data.</text>
</comment>
<evidence type="ECO:0000256" key="1">
    <source>
        <dbReference type="ARBA" id="ARBA00001971"/>
    </source>
</evidence>
<feature type="transmembrane region" description="Helical" evidence="10">
    <location>
        <begin position="35"/>
        <end position="54"/>
    </location>
</feature>
<evidence type="ECO:0000313" key="12">
    <source>
        <dbReference type="Proteomes" id="UP001320245"/>
    </source>
</evidence>
<evidence type="ECO:0000313" key="11">
    <source>
        <dbReference type="EMBL" id="KAK7744846.1"/>
    </source>
</evidence>
<evidence type="ECO:0000256" key="9">
    <source>
        <dbReference type="RuleBase" id="RU000461"/>
    </source>
</evidence>
<dbReference type="PROSITE" id="PS00086">
    <property type="entry name" value="CYTOCHROME_P450"/>
    <property type="match status" value="1"/>
</dbReference>
<feature type="binding site" description="axial binding residue" evidence="8">
    <location>
        <position position="483"/>
    </location>
    <ligand>
        <name>heme</name>
        <dbReference type="ChEBI" id="CHEBI:30413"/>
    </ligand>
    <ligandPart>
        <name>Fe</name>
        <dbReference type="ChEBI" id="CHEBI:18248"/>
    </ligandPart>
</feature>
<gene>
    <name evidence="11" type="ORF">SLS53_003079</name>
</gene>
<evidence type="ECO:0000256" key="3">
    <source>
        <dbReference type="ARBA" id="ARBA00022617"/>
    </source>
</evidence>
<dbReference type="InterPro" id="IPR017972">
    <property type="entry name" value="Cyt_P450_CS"/>
</dbReference>
<dbReference type="InterPro" id="IPR001128">
    <property type="entry name" value="Cyt_P450"/>
</dbReference>
<protein>
    <submittedName>
        <fullName evidence="11">Uncharacterized protein</fullName>
    </submittedName>
</protein>
<evidence type="ECO:0000256" key="8">
    <source>
        <dbReference type="PIRSR" id="PIRSR602403-1"/>
    </source>
</evidence>
<reference evidence="11 12" key="1">
    <citation type="journal article" date="2023" name="PLoS ONE">
        <title>Cytospora paraplurivora sp. nov. isolated from orchards with fruit tree decline syndrome in Ontario, Canada.</title>
        <authorList>
            <person name="Ilyukhin E."/>
            <person name="Nguyen H.D.T."/>
            <person name="Castle A.J."/>
            <person name="Ellouze W."/>
        </authorList>
    </citation>
    <scope>NUCLEOTIDE SEQUENCE [LARGE SCALE GENOMIC DNA]</scope>
    <source>
        <strain evidence="11 12">FDS-564</strain>
    </source>
</reference>
<evidence type="ECO:0000256" key="10">
    <source>
        <dbReference type="SAM" id="Phobius"/>
    </source>
</evidence>
<dbReference type="CDD" id="cd11041">
    <property type="entry name" value="CYP503A1-like"/>
    <property type="match status" value="1"/>
</dbReference>
<evidence type="ECO:0000256" key="4">
    <source>
        <dbReference type="ARBA" id="ARBA00022723"/>
    </source>
</evidence>
<keyword evidence="3 8" id="KW-0349">Heme</keyword>
<keyword evidence="6 8" id="KW-0408">Iron</keyword>
<evidence type="ECO:0000256" key="2">
    <source>
        <dbReference type="ARBA" id="ARBA00010617"/>
    </source>
</evidence>
<keyword evidence="10" id="KW-1133">Transmembrane helix</keyword>
<dbReference type="Proteomes" id="UP001320245">
    <property type="component" value="Unassembled WGS sequence"/>
</dbReference>
<dbReference type="InterPro" id="IPR002403">
    <property type="entry name" value="Cyt_P450_E_grp-IV"/>
</dbReference>
<name>A0AAN9YI38_9PEZI</name>
<dbReference type="PANTHER" id="PTHR46206">
    <property type="entry name" value="CYTOCHROME P450"/>
    <property type="match status" value="1"/>
</dbReference>
<evidence type="ECO:0000256" key="6">
    <source>
        <dbReference type="ARBA" id="ARBA00023004"/>
    </source>
</evidence>
<accession>A0AAN9YI38</accession>
<dbReference type="GO" id="GO:0004497">
    <property type="term" value="F:monooxygenase activity"/>
    <property type="evidence" value="ECO:0007669"/>
    <property type="project" value="UniProtKB-KW"/>
</dbReference>
<keyword evidence="10" id="KW-0812">Transmembrane</keyword>
<dbReference type="Gene3D" id="1.10.630.10">
    <property type="entry name" value="Cytochrome P450"/>
    <property type="match status" value="1"/>
</dbReference>
<keyword evidence="5 9" id="KW-0560">Oxidoreductase</keyword>
<dbReference type="GO" id="GO:0005506">
    <property type="term" value="F:iron ion binding"/>
    <property type="evidence" value="ECO:0007669"/>
    <property type="project" value="InterPro"/>
</dbReference>
<dbReference type="GO" id="GO:0020037">
    <property type="term" value="F:heme binding"/>
    <property type="evidence" value="ECO:0007669"/>
    <property type="project" value="InterPro"/>
</dbReference>
<evidence type="ECO:0000256" key="7">
    <source>
        <dbReference type="ARBA" id="ARBA00023033"/>
    </source>
</evidence>
<dbReference type="PRINTS" id="PR00465">
    <property type="entry name" value="EP450IV"/>
</dbReference>
<dbReference type="EMBL" id="JAJSPL020000009">
    <property type="protein sequence ID" value="KAK7744846.1"/>
    <property type="molecule type" value="Genomic_DNA"/>
</dbReference>
<keyword evidence="12" id="KW-1185">Reference proteome</keyword>
<dbReference type="InterPro" id="IPR036396">
    <property type="entry name" value="Cyt_P450_sf"/>
</dbReference>
<keyword evidence="10" id="KW-0472">Membrane</keyword>
<dbReference type="AlphaFoldDB" id="A0AAN9YI38"/>
<dbReference type="PANTHER" id="PTHR46206:SF2">
    <property type="entry name" value="CYTOCHROME P450 MONOOXYGENASE AUSG-RELATED"/>
    <property type="match status" value="1"/>
</dbReference>
<organism evidence="11 12">
    <name type="scientific">Cytospora paraplurivora</name>
    <dbReference type="NCBI Taxonomy" id="2898453"/>
    <lineage>
        <taxon>Eukaryota</taxon>
        <taxon>Fungi</taxon>
        <taxon>Dikarya</taxon>
        <taxon>Ascomycota</taxon>
        <taxon>Pezizomycotina</taxon>
        <taxon>Sordariomycetes</taxon>
        <taxon>Sordariomycetidae</taxon>
        <taxon>Diaporthales</taxon>
        <taxon>Cytosporaceae</taxon>
        <taxon>Cytospora</taxon>
    </lineage>
</organism>
<proteinExistence type="inferred from homology"/>